<dbReference type="VEuPathDB" id="FungiDB:BO80DRAFT_440708"/>
<keyword evidence="8" id="KW-1185">Reference proteome</keyword>
<evidence type="ECO:0000256" key="6">
    <source>
        <dbReference type="SAM" id="Phobius"/>
    </source>
</evidence>
<feature type="transmembrane region" description="Helical" evidence="6">
    <location>
        <begin position="81"/>
        <end position="101"/>
    </location>
</feature>
<dbReference type="SUPFAM" id="SSF103473">
    <property type="entry name" value="MFS general substrate transporter"/>
    <property type="match status" value="2"/>
</dbReference>
<dbReference type="Proteomes" id="UP000249402">
    <property type="component" value="Unassembled WGS sequence"/>
</dbReference>
<dbReference type="PANTHER" id="PTHR23501">
    <property type="entry name" value="MAJOR FACILITATOR SUPERFAMILY"/>
    <property type="match status" value="1"/>
</dbReference>
<feature type="transmembrane region" description="Helical" evidence="6">
    <location>
        <begin position="166"/>
        <end position="185"/>
    </location>
</feature>
<evidence type="ECO:0000256" key="1">
    <source>
        <dbReference type="ARBA" id="ARBA00004141"/>
    </source>
</evidence>
<dbReference type="GO" id="GO:0005886">
    <property type="term" value="C:plasma membrane"/>
    <property type="evidence" value="ECO:0007669"/>
    <property type="project" value="TreeGrafter"/>
</dbReference>
<name>A0A395HEU3_9EURO</name>
<sequence>MDDVALDNRSPNALESNHTLAGEIGREQEPSTTQRKKPPSFYLSMLMLSLITIIVSWDATALSVALATITSPLQGTTFQSFWASIAFTLGVAVTQPIYASVSDVLGRKLPLYVAMEGVAWTCSRRSFSPISPPLDAAKSILPFCLLLVALSIITSVVIDWTRRYRLAFWLGWILTTVFLGLLYRVGRDTSRAELTTFQVFLGSGIGIILTAGTVAMLASVTRVDDAGLAVGLLLVFRILGSLLGLAIASTVFSSIFQKSIAAIGTLPGSLSILKDSSRAVDFIPELRTLDLSNDVMDRVIDAYQKTFQAIWLVLACIAALASLISFLIRHLTLEKEEVGRQGFQSSS</sequence>
<feature type="transmembrane region" description="Helical" evidence="6">
    <location>
        <begin position="309"/>
        <end position="328"/>
    </location>
</feature>
<accession>A0A395HEU3</accession>
<keyword evidence="2 6" id="KW-0812">Transmembrane</keyword>
<evidence type="ECO:0008006" key="9">
    <source>
        <dbReference type="Google" id="ProtNLM"/>
    </source>
</evidence>
<feature type="transmembrane region" description="Helical" evidence="6">
    <location>
        <begin position="140"/>
        <end position="160"/>
    </location>
</feature>
<evidence type="ECO:0000256" key="5">
    <source>
        <dbReference type="SAM" id="MobiDB-lite"/>
    </source>
</evidence>
<evidence type="ECO:0000313" key="7">
    <source>
        <dbReference type="EMBL" id="RAL05973.1"/>
    </source>
</evidence>
<dbReference type="InterPro" id="IPR036259">
    <property type="entry name" value="MFS_trans_sf"/>
</dbReference>
<evidence type="ECO:0000313" key="8">
    <source>
        <dbReference type="Proteomes" id="UP000249402"/>
    </source>
</evidence>
<dbReference type="Gene3D" id="1.20.1720.10">
    <property type="entry name" value="Multidrug resistance protein D"/>
    <property type="match status" value="1"/>
</dbReference>
<comment type="subcellular location">
    <subcellularLocation>
        <location evidence="1">Membrane</location>
        <topology evidence="1">Multi-pass membrane protein</topology>
    </subcellularLocation>
</comment>
<evidence type="ECO:0000256" key="2">
    <source>
        <dbReference type="ARBA" id="ARBA00022692"/>
    </source>
</evidence>
<dbReference type="GO" id="GO:0022857">
    <property type="term" value="F:transmembrane transporter activity"/>
    <property type="evidence" value="ECO:0007669"/>
    <property type="project" value="TreeGrafter"/>
</dbReference>
<dbReference type="PANTHER" id="PTHR23501:SF156">
    <property type="entry name" value="TRANSPORTER, PUTATIVE-RELATED"/>
    <property type="match status" value="1"/>
</dbReference>
<protein>
    <recommendedName>
        <fullName evidence="9">MFS general substrate transporter</fullName>
    </recommendedName>
</protein>
<proteinExistence type="predicted"/>
<keyword evidence="4 6" id="KW-0472">Membrane</keyword>
<organism evidence="7 8">
    <name type="scientific">Aspergillus ibericus CBS 121593</name>
    <dbReference type="NCBI Taxonomy" id="1448316"/>
    <lineage>
        <taxon>Eukaryota</taxon>
        <taxon>Fungi</taxon>
        <taxon>Dikarya</taxon>
        <taxon>Ascomycota</taxon>
        <taxon>Pezizomycotina</taxon>
        <taxon>Eurotiomycetes</taxon>
        <taxon>Eurotiomycetidae</taxon>
        <taxon>Eurotiales</taxon>
        <taxon>Aspergillaceae</taxon>
        <taxon>Aspergillus</taxon>
        <taxon>Aspergillus subgen. Circumdati</taxon>
    </lineage>
</organism>
<evidence type="ECO:0000256" key="3">
    <source>
        <dbReference type="ARBA" id="ARBA00022989"/>
    </source>
</evidence>
<dbReference type="AlphaFoldDB" id="A0A395HEU3"/>
<gene>
    <name evidence="7" type="ORF">BO80DRAFT_440708</name>
</gene>
<reference evidence="7 8" key="1">
    <citation type="submission" date="2018-02" db="EMBL/GenBank/DDBJ databases">
        <title>The genomes of Aspergillus section Nigri reveals drivers in fungal speciation.</title>
        <authorList>
            <consortium name="DOE Joint Genome Institute"/>
            <person name="Vesth T.C."/>
            <person name="Nybo J."/>
            <person name="Theobald S."/>
            <person name="Brandl J."/>
            <person name="Frisvad J.C."/>
            <person name="Nielsen K.F."/>
            <person name="Lyhne E.K."/>
            <person name="Kogle M.E."/>
            <person name="Kuo A."/>
            <person name="Riley R."/>
            <person name="Clum A."/>
            <person name="Nolan M."/>
            <person name="Lipzen A."/>
            <person name="Salamov A."/>
            <person name="Henrissat B."/>
            <person name="Wiebenga A."/>
            <person name="De vries R.P."/>
            <person name="Grigoriev I.V."/>
            <person name="Mortensen U.H."/>
            <person name="Andersen M.R."/>
            <person name="Baker S.E."/>
        </authorList>
    </citation>
    <scope>NUCLEOTIDE SEQUENCE [LARGE SCALE GENOMIC DNA]</scope>
    <source>
        <strain evidence="7 8">CBS 121593</strain>
    </source>
</reference>
<feature type="compositionally biased region" description="Polar residues" evidence="5">
    <location>
        <begin position="9"/>
        <end position="19"/>
    </location>
</feature>
<dbReference type="EMBL" id="KZ824420">
    <property type="protein sequence ID" value="RAL05973.1"/>
    <property type="molecule type" value="Genomic_DNA"/>
</dbReference>
<keyword evidence="3 6" id="KW-1133">Transmembrane helix</keyword>
<dbReference type="RefSeq" id="XP_025580300.1">
    <property type="nucleotide sequence ID" value="XM_025721141.1"/>
</dbReference>
<evidence type="ECO:0000256" key="4">
    <source>
        <dbReference type="ARBA" id="ARBA00023136"/>
    </source>
</evidence>
<feature type="transmembrane region" description="Helical" evidence="6">
    <location>
        <begin position="226"/>
        <end position="248"/>
    </location>
</feature>
<feature type="transmembrane region" description="Helical" evidence="6">
    <location>
        <begin position="197"/>
        <end position="220"/>
    </location>
</feature>
<dbReference type="OrthoDB" id="4139357at2759"/>
<feature type="transmembrane region" description="Helical" evidence="6">
    <location>
        <begin position="41"/>
        <end position="69"/>
    </location>
</feature>
<dbReference type="GeneID" id="37226006"/>
<feature type="region of interest" description="Disordered" evidence="5">
    <location>
        <begin position="1"/>
        <end position="37"/>
    </location>
</feature>